<evidence type="ECO:0000313" key="1">
    <source>
        <dbReference type="EMBL" id="DAD73262.1"/>
    </source>
</evidence>
<dbReference type="EMBL" id="BK014733">
    <property type="protein sequence ID" value="DAD73262.1"/>
    <property type="molecule type" value="Genomic_DNA"/>
</dbReference>
<protein>
    <submittedName>
        <fullName evidence="1">Uncharacterized protein</fullName>
    </submittedName>
</protein>
<organism evidence="1">
    <name type="scientific">Siphoviridae sp. ctxBC2</name>
    <dbReference type="NCBI Taxonomy" id="2826518"/>
    <lineage>
        <taxon>Viruses</taxon>
        <taxon>Duplodnaviria</taxon>
        <taxon>Heunggongvirae</taxon>
        <taxon>Uroviricota</taxon>
        <taxon>Caudoviricetes</taxon>
    </lineage>
</organism>
<proteinExistence type="predicted"/>
<accession>A0A8S5LTD6</accession>
<reference evidence="1" key="1">
    <citation type="journal article" date="2021" name="Proc. Natl. Acad. Sci. U.S.A.">
        <title>A Catalog of Tens of Thousands of Viruses from Human Metagenomes Reveals Hidden Associations with Chronic Diseases.</title>
        <authorList>
            <person name="Tisza M.J."/>
            <person name="Buck C.B."/>
        </authorList>
    </citation>
    <scope>NUCLEOTIDE SEQUENCE</scope>
    <source>
        <strain evidence="1">CtxBC2</strain>
    </source>
</reference>
<sequence>MVSGGWVLKKSAVTGRQPSSTQEIKPVKV</sequence>
<name>A0A8S5LTD6_9CAUD</name>